<protein>
    <submittedName>
        <fullName evidence="2">IS5/IS1182 family transposase</fullName>
    </submittedName>
</protein>
<evidence type="ECO:0000313" key="6">
    <source>
        <dbReference type="EMBL" id="MEP0867653.1"/>
    </source>
</evidence>
<dbReference type="EMBL" id="JAMPKK010000104">
    <property type="protein sequence ID" value="MEP0868021.1"/>
    <property type="molecule type" value="Genomic_DNA"/>
</dbReference>
<accession>A0ABV0JRP2</accession>
<dbReference type="EMBL" id="JAMPKK010000077">
    <property type="protein sequence ID" value="MEP0867591.1"/>
    <property type="molecule type" value="Genomic_DNA"/>
</dbReference>
<sequence length="39" mass="4317">MTSSYPSNLTQEQWELLSSLIPKAKPGGRPRTVDMQAVV</sequence>
<feature type="non-terminal residue" evidence="2">
    <location>
        <position position="39"/>
    </location>
</feature>
<dbReference type="Proteomes" id="UP001442494">
    <property type="component" value="Unassembled WGS sequence"/>
</dbReference>
<proteinExistence type="predicted"/>
<dbReference type="EMBL" id="JAMPKK010000073">
    <property type="protein sequence ID" value="MEP0867509.1"/>
    <property type="molecule type" value="Genomic_DNA"/>
</dbReference>
<evidence type="ECO:0000313" key="8">
    <source>
        <dbReference type="Proteomes" id="UP001442494"/>
    </source>
</evidence>
<evidence type="ECO:0000313" key="5">
    <source>
        <dbReference type="EMBL" id="MEP0867591.1"/>
    </source>
</evidence>
<dbReference type="EMBL" id="JAMPKK010000031">
    <property type="protein sequence ID" value="MEP0865765.1"/>
    <property type="molecule type" value="Genomic_DNA"/>
</dbReference>
<evidence type="ECO:0000313" key="7">
    <source>
        <dbReference type="EMBL" id="MEP0868021.1"/>
    </source>
</evidence>
<evidence type="ECO:0000313" key="1">
    <source>
        <dbReference type="EMBL" id="MEP0865765.1"/>
    </source>
</evidence>
<evidence type="ECO:0000313" key="2">
    <source>
        <dbReference type="EMBL" id="MEP0866133.1"/>
    </source>
</evidence>
<reference evidence="2 8" key="1">
    <citation type="submission" date="2022-04" db="EMBL/GenBank/DDBJ databases">
        <title>Positive selection, recombination, and allopatry shape intraspecific diversity of widespread and dominant cyanobacteria.</title>
        <authorList>
            <person name="Wei J."/>
            <person name="Shu W."/>
            <person name="Hu C."/>
        </authorList>
    </citation>
    <scope>NUCLEOTIDE SEQUENCE [LARGE SCALE GENOMIC DNA]</scope>
    <source>
        <strain evidence="2 8">GB2-A5</strain>
    </source>
</reference>
<evidence type="ECO:0000313" key="3">
    <source>
        <dbReference type="EMBL" id="MEP0867195.1"/>
    </source>
</evidence>
<evidence type="ECO:0000313" key="4">
    <source>
        <dbReference type="EMBL" id="MEP0867509.1"/>
    </source>
</evidence>
<keyword evidence="8" id="KW-1185">Reference proteome</keyword>
<name>A0ABV0JRP2_9CYAN</name>
<comment type="caution">
    <text evidence="2">The sequence shown here is derived from an EMBL/GenBank/DDBJ whole genome shotgun (WGS) entry which is preliminary data.</text>
</comment>
<dbReference type="EMBL" id="JAMPKK010000038">
    <property type="protein sequence ID" value="MEP0866133.1"/>
    <property type="molecule type" value="Genomic_DNA"/>
</dbReference>
<gene>
    <name evidence="1" type="ORF">NDI37_14940</name>
    <name evidence="2" type="ORF">NDI37_16840</name>
    <name evidence="3" type="ORF">NDI37_22345</name>
    <name evidence="4" type="ORF">NDI37_23950</name>
    <name evidence="5" type="ORF">NDI37_24390</name>
    <name evidence="6" type="ORF">NDI37_24705</name>
    <name evidence="7" type="ORF">NDI37_26630</name>
</gene>
<dbReference type="EMBL" id="JAMPKK010000081">
    <property type="protein sequence ID" value="MEP0867653.1"/>
    <property type="molecule type" value="Genomic_DNA"/>
</dbReference>
<dbReference type="RefSeq" id="WP_375335911.1">
    <property type="nucleotide sequence ID" value="NZ_JAMPKK010000031.1"/>
</dbReference>
<organism evidence="2 8">
    <name type="scientific">Funiculus sociatus GB2-A5</name>
    <dbReference type="NCBI Taxonomy" id="2933946"/>
    <lineage>
        <taxon>Bacteria</taxon>
        <taxon>Bacillati</taxon>
        <taxon>Cyanobacteriota</taxon>
        <taxon>Cyanophyceae</taxon>
        <taxon>Coleofasciculales</taxon>
        <taxon>Coleofasciculaceae</taxon>
        <taxon>Funiculus</taxon>
    </lineage>
</organism>
<dbReference type="EMBL" id="JAMPKK010000062">
    <property type="protein sequence ID" value="MEP0867195.1"/>
    <property type="molecule type" value="Genomic_DNA"/>
</dbReference>